<evidence type="ECO:0000313" key="3">
    <source>
        <dbReference type="Proteomes" id="UP000077701"/>
    </source>
</evidence>
<feature type="compositionally biased region" description="Basic and acidic residues" evidence="1">
    <location>
        <begin position="148"/>
        <end position="159"/>
    </location>
</feature>
<evidence type="ECO:0000313" key="2">
    <source>
        <dbReference type="EMBL" id="GAT65536.1"/>
    </source>
</evidence>
<reference evidence="2 3" key="1">
    <citation type="journal article" date="2016" name="Genome Announc.">
        <title>Draft Genome Sequence of Planomonospora sphaerica JCM9374, a Rare Actinomycete.</title>
        <authorList>
            <person name="Dohra H."/>
            <person name="Suzuki T."/>
            <person name="Inoue Y."/>
            <person name="Kodani S."/>
        </authorList>
    </citation>
    <scope>NUCLEOTIDE SEQUENCE [LARGE SCALE GENOMIC DNA]</scope>
    <source>
        <strain evidence="2 3">JCM 9374</strain>
    </source>
</reference>
<dbReference type="Gene3D" id="3.30.720.110">
    <property type="match status" value="1"/>
</dbReference>
<keyword evidence="3" id="KW-1185">Reference proteome</keyword>
<dbReference type="SUPFAM" id="SSF54593">
    <property type="entry name" value="Glyoxalase/Bleomycin resistance protein/Dihydroxybiphenyl dioxygenase"/>
    <property type="match status" value="1"/>
</dbReference>
<reference evidence="3" key="2">
    <citation type="submission" date="2016-04" db="EMBL/GenBank/DDBJ databases">
        <title>Planomonospora sphaerica JCM9374 whole genome shotgun sequence.</title>
        <authorList>
            <person name="Suzuki T."/>
            <person name="Dohra H."/>
            <person name="Kodani S."/>
        </authorList>
    </citation>
    <scope>NUCLEOTIDE SEQUENCE [LARGE SCALE GENOMIC DNA]</scope>
    <source>
        <strain evidence="3">JCM 9374</strain>
    </source>
</reference>
<accession>A0A161LM33</accession>
<dbReference type="STRING" id="161355.PS9374_01169"/>
<dbReference type="Gene3D" id="3.30.720.120">
    <property type="match status" value="1"/>
</dbReference>
<comment type="caution">
    <text evidence="2">The sequence shown here is derived from an EMBL/GenBank/DDBJ whole genome shotgun (WGS) entry which is preliminary data.</text>
</comment>
<dbReference type="EMBL" id="BDCX01000002">
    <property type="protein sequence ID" value="GAT65536.1"/>
    <property type="molecule type" value="Genomic_DNA"/>
</dbReference>
<gene>
    <name evidence="2" type="ORF">PS9374_01169</name>
</gene>
<feature type="region of interest" description="Disordered" evidence="1">
    <location>
        <begin position="98"/>
        <end position="159"/>
    </location>
</feature>
<dbReference type="AlphaFoldDB" id="A0A161LM33"/>
<evidence type="ECO:0000256" key="1">
    <source>
        <dbReference type="SAM" id="MobiDB-lite"/>
    </source>
</evidence>
<dbReference type="Proteomes" id="UP000077701">
    <property type="component" value="Unassembled WGS sequence"/>
</dbReference>
<sequence>MDRLHLVTQPNESRPTNVVREPCDFHTRLLGFETTFEADWYVSLRQPEAPGYELAPLDPAHPTVPEGYGVPARGLLLNFEVEDVDAEWDRLVAGEGLRPNGPAVPLPPAMTPPRAASPHGTAPCGDAARRGDAGTGVFTPPCTAAAPRPRDRPGREAAR</sequence>
<feature type="compositionally biased region" description="Pro residues" evidence="1">
    <location>
        <begin position="102"/>
        <end position="111"/>
    </location>
</feature>
<name>A0A161LM33_9ACTN</name>
<proteinExistence type="predicted"/>
<organism evidence="2 3">
    <name type="scientific">Planomonospora sphaerica</name>
    <dbReference type="NCBI Taxonomy" id="161355"/>
    <lineage>
        <taxon>Bacteria</taxon>
        <taxon>Bacillati</taxon>
        <taxon>Actinomycetota</taxon>
        <taxon>Actinomycetes</taxon>
        <taxon>Streptosporangiales</taxon>
        <taxon>Streptosporangiaceae</taxon>
        <taxon>Planomonospora</taxon>
    </lineage>
</organism>
<dbReference type="InterPro" id="IPR029068">
    <property type="entry name" value="Glyas_Bleomycin-R_OHBP_Dase"/>
</dbReference>
<protein>
    <submittedName>
        <fullName evidence="2">Glyoxalase</fullName>
    </submittedName>
</protein>
<dbReference type="RefSeq" id="WP_068895006.1">
    <property type="nucleotide sequence ID" value="NZ_BDCX01000002.1"/>
</dbReference>